<proteinExistence type="predicted"/>
<dbReference type="Gene3D" id="1.20.1020.10">
    <property type="entry name" value="TAZ domain"/>
    <property type="match status" value="1"/>
</dbReference>
<dbReference type="VEuPathDB" id="FungiDB:SDRG_04875"/>
<dbReference type="GO" id="GO:0008270">
    <property type="term" value="F:zinc ion binding"/>
    <property type="evidence" value="ECO:0007669"/>
    <property type="project" value="UniProtKB-KW"/>
</dbReference>
<reference evidence="5 6" key="1">
    <citation type="submission" date="2012-04" db="EMBL/GenBank/DDBJ databases">
        <title>The Genome Sequence of Saprolegnia declina VS20.</title>
        <authorList>
            <consortium name="The Broad Institute Genome Sequencing Platform"/>
            <person name="Russ C."/>
            <person name="Nusbaum C."/>
            <person name="Tyler B."/>
            <person name="van West P."/>
            <person name="Dieguez-Uribeondo J."/>
            <person name="de Bruijn I."/>
            <person name="Tripathy S."/>
            <person name="Jiang R."/>
            <person name="Young S.K."/>
            <person name="Zeng Q."/>
            <person name="Gargeya S."/>
            <person name="Fitzgerald M."/>
            <person name="Haas B."/>
            <person name="Abouelleil A."/>
            <person name="Alvarado L."/>
            <person name="Arachchi H.M."/>
            <person name="Berlin A."/>
            <person name="Chapman S.B."/>
            <person name="Goldberg J."/>
            <person name="Griggs A."/>
            <person name="Gujja S."/>
            <person name="Hansen M."/>
            <person name="Howarth C."/>
            <person name="Imamovic A."/>
            <person name="Larimer J."/>
            <person name="McCowen C."/>
            <person name="Montmayeur A."/>
            <person name="Murphy C."/>
            <person name="Neiman D."/>
            <person name="Pearson M."/>
            <person name="Priest M."/>
            <person name="Roberts A."/>
            <person name="Saif S."/>
            <person name="Shea T."/>
            <person name="Sisk P."/>
            <person name="Sykes S."/>
            <person name="Wortman J."/>
            <person name="Nusbaum C."/>
            <person name="Birren B."/>
        </authorList>
    </citation>
    <scope>NUCLEOTIDE SEQUENCE [LARGE SCALE GENOMIC DNA]</scope>
    <source>
        <strain evidence="5 6">VS20</strain>
    </source>
</reference>
<evidence type="ECO:0000256" key="3">
    <source>
        <dbReference type="ARBA" id="ARBA00022833"/>
    </source>
</evidence>
<evidence type="ECO:0000256" key="2">
    <source>
        <dbReference type="ARBA" id="ARBA00022771"/>
    </source>
</evidence>
<evidence type="ECO:0000313" key="6">
    <source>
        <dbReference type="Proteomes" id="UP000030762"/>
    </source>
</evidence>
<keyword evidence="6" id="KW-1185">Reference proteome</keyword>
<keyword evidence="1" id="KW-0479">Metal-binding</keyword>
<feature type="domain" description="TAZ-type" evidence="4">
    <location>
        <begin position="184"/>
        <end position="270"/>
    </location>
</feature>
<dbReference type="GeneID" id="19945602"/>
<dbReference type="SUPFAM" id="SSF63748">
    <property type="entry name" value="Tudor/PWWP/MBT"/>
    <property type="match status" value="1"/>
</dbReference>
<dbReference type="CDD" id="cd05162">
    <property type="entry name" value="PWWP"/>
    <property type="match status" value="1"/>
</dbReference>
<dbReference type="Pfam" id="PF02135">
    <property type="entry name" value="zf-TAZ"/>
    <property type="match status" value="1"/>
</dbReference>
<dbReference type="Gene3D" id="2.30.30.140">
    <property type="match status" value="1"/>
</dbReference>
<dbReference type="InterPro" id="IPR035898">
    <property type="entry name" value="TAZ_dom_sf"/>
</dbReference>
<accession>T0S4Y5</accession>
<dbReference type="EMBL" id="JH767143">
    <property type="protein sequence ID" value="EQC37852.1"/>
    <property type="molecule type" value="Genomic_DNA"/>
</dbReference>
<organism evidence="5 6">
    <name type="scientific">Saprolegnia diclina (strain VS20)</name>
    <dbReference type="NCBI Taxonomy" id="1156394"/>
    <lineage>
        <taxon>Eukaryota</taxon>
        <taxon>Sar</taxon>
        <taxon>Stramenopiles</taxon>
        <taxon>Oomycota</taxon>
        <taxon>Saprolegniomycetes</taxon>
        <taxon>Saprolegniales</taxon>
        <taxon>Saprolegniaceae</taxon>
        <taxon>Saprolegnia</taxon>
    </lineage>
</organism>
<dbReference type="InParanoid" id="T0S4Y5"/>
<evidence type="ECO:0000259" key="4">
    <source>
        <dbReference type="PROSITE" id="PS50134"/>
    </source>
</evidence>
<name>T0S4Y5_SAPDV</name>
<dbReference type="RefSeq" id="XP_008608785.1">
    <property type="nucleotide sequence ID" value="XM_008610563.1"/>
</dbReference>
<dbReference type="Proteomes" id="UP000030762">
    <property type="component" value="Unassembled WGS sequence"/>
</dbReference>
<evidence type="ECO:0000313" key="5">
    <source>
        <dbReference type="EMBL" id="EQC37852.1"/>
    </source>
</evidence>
<evidence type="ECO:0000256" key="1">
    <source>
        <dbReference type="ARBA" id="ARBA00022723"/>
    </source>
</evidence>
<dbReference type="InterPro" id="IPR000197">
    <property type="entry name" value="Znf_TAZ"/>
</dbReference>
<dbReference type="PROSITE" id="PS50134">
    <property type="entry name" value="ZF_TAZ"/>
    <property type="match status" value="1"/>
</dbReference>
<dbReference type="OMA" id="CIFLTHA"/>
<protein>
    <recommendedName>
        <fullName evidence="4">TAZ-type domain-containing protein</fullName>
    </recommendedName>
</protein>
<dbReference type="AlphaFoldDB" id="T0S4Y5"/>
<keyword evidence="2" id="KW-0863">Zinc-finger</keyword>
<dbReference type="SUPFAM" id="SSF57933">
    <property type="entry name" value="TAZ domain"/>
    <property type="match status" value="1"/>
</dbReference>
<gene>
    <name evidence="5" type="ORF">SDRG_04875</name>
</gene>
<keyword evidence="3" id="KW-0862">Zinc</keyword>
<dbReference type="OrthoDB" id="65769at2759"/>
<sequence>MTFPITFRGWRQPAVARPPFEPRRAWRRAFLVLQILRALRILGERAAARRAYLEKQQMYMYGSGTPRCATPGCSSNWYYVQKNGHCTACNANRTRQAPDFSMMDTLRRAVDKVKTAIRGNKEDEDMAGGLADEEYAMMQQVEWQQEASKPHAPVFSQPNANGTSSLSLSNLRLHYNLSRMPPQTNTSSSLLDSKVVDQLVRHASSCAAADEGHLCPTGGCAEMRRVLHHTTVHPYAEPNCTDCIKTYRILISHSERCGFESCLVPRCEAVKLHLQRKAQTQMVLPAPPADGPQLCWVRTPQMSWWPAIQYPLNYPLPQLPQYVLDQYQEGCQIVCFLGDRQFACIHQQYIMPWSQPAQPTVVPNAEVCTHPVCEDLRSCLGYVAPCIFLTHAKQHQHQPTTVSLPPLPPQAPRTGLPSLQSIFSRESKPLAQPPAYDGIMYSPEVHMKKRKLIQTFNRA</sequence>